<accession>A0ABT0NI45</accession>
<dbReference type="RefSeq" id="WP_195410731.1">
    <property type="nucleotide sequence ID" value="NZ_SNUZ01000010.1"/>
</dbReference>
<dbReference type="SUPFAM" id="SSF143011">
    <property type="entry name" value="RelE-like"/>
    <property type="match status" value="1"/>
</dbReference>
<protein>
    <submittedName>
        <fullName evidence="2">Type II toxin-antitoxin system RelE/ParE family toxin</fullName>
    </submittedName>
</protein>
<evidence type="ECO:0000256" key="1">
    <source>
        <dbReference type="SAM" id="MobiDB-lite"/>
    </source>
</evidence>
<sequence length="123" mass="15064">MYRIEFYENANCESELWNFLEKLRKQSKTNKDARIQYKQIIFYIELLQNNGTKLNENITKHLDEDIWELRPGNNRIFYFFVKNDTFVLLHHFRKKSQKTPRREIEKAKSERNDYLNRNKGGNS</sequence>
<name>A0ABT0NI45_9FIRM</name>
<gene>
    <name evidence="2" type="ORF">E2N93_07820</name>
</gene>
<dbReference type="InterPro" id="IPR009241">
    <property type="entry name" value="HigB-like"/>
</dbReference>
<dbReference type="Pfam" id="PF05973">
    <property type="entry name" value="Gp49"/>
    <property type="match status" value="1"/>
</dbReference>
<proteinExistence type="predicted"/>
<reference evidence="2 3" key="1">
    <citation type="submission" date="2019-03" db="EMBL/GenBank/DDBJ databases">
        <authorList>
            <person name="Molinero N."/>
            <person name="Sanchez B."/>
            <person name="Walker A."/>
            <person name="Duncan S."/>
            <person name="Delgado S."/>
            <person name="Margolles A."/>
        </authorList>
    </citation>
    <scope>NUCLEOTIDE SEQUENCE [LARGE SCALE GENOMIC DNA]</scope>
    <source>
        <strain evidence="2 3">IPLA60002</strain>
    </source>
</reference>
<comment type="caution">
    <text evidence="2">The sequence shown here is derived from an EMBL/GenBank/DDBJ whole genome shotgun (WGS) entry which is preliminary data.</text>
</comment>
<feature type="compositionally biased region" description="Basic and acidic residues" evidence="1">
    <location>
        <begin position="100"/>
        <end position="116"/>
    </location>
</feature>
<evidence type="ECO:0000313" key="2">
    <source>
        <dbReference type="EMBL" id="MCL3787910.1"/>
    </source>
</evidence>
<dbReference type="Proteomes" id="UP001056693">
    <property type="component" value="Unassembled WGS sequence"/>
</dbReference>
<keyword evidence="3" id="KW-1185">Reference proteome</keyword>
<dbReference type="InterPro" id="IPR035093">
    <property type="entry name" value="RelE/ParE_toxin_dom_sf"/>
</dbReference>
<organism evidence="2 3">
    <name type="scientific">Ruminococcus bromii</name>
    <dbReference type="NCBI Taxonomy" id="40518"/>
    <lineage>
        <taxon>Bacteria</taxon>
        <taxon>Bacillati</taxon>
        <taxon>Bacillota</taxon>
        <taxon>Clostridia</taxon>
        <taxon>Eubacteriales</taxon>
        <taxon>Oscillospiraceae</taxon>
        <taxon>Ruminococcus</taxon>
    </lineage>
</organism>
<dbReference type="EMBL" id="SNUZ01000010">
    <property type="protein sequence ID" value="MCL3787910.1"/>
    <property type="molecule type" value="Genomic_DNA"/>
</dbReference>
<feature type="region of interest" description="Disordered" evidence="1">
    <location>
        <begin position="99"/>
        <end position="123"/>
    </location>
</feature>
<evidence type="ECO:0000313" key="3">
    <source>
        <dbReference type="Proteomes" id="UP001056693"/>
    </source>
</evidence>